<accession>A0A8T8C447</accession>
<protein>
    <submittedName>
        <fullName evidence="1">Uncharacterized protein</fullName>
    </submittedName>
</protein>
<sequence>MTEVIERSVSLMMQGETFDLPEWVKPISDEKTITLQRIVSLTWSESEVIRILRTSLIAPALLSSEEAHIAVIFFKKIPYRVDKDVEAGFWGDDDPFEGVEMTSKYYAEAPRFNIGKCVSMLEKIREHADMSVIDLGLAFRGKLGDMRVLKTVPVLN</sequence>
<dbReference type="EMBL" id="CP047260">
    <property type="protein sequence ID" value="QHE98321.1"/>
    <property type="molecule type" value="Genomic_DNA"/>
</dbReference>
<organism evidence="1 2">
    <name type="scientific">Pseudomonas syringae pv. maculicola str. ES4326</name>
    <dbReference type="NCBI Taxonomy" id="629265"/>
    <lineage>
        <taxon>Bacteria</taxon>
        <taxon>Pseudomonadati</taxon>
        <taxon>Pseudomonadota</taxon>
        <taxon>Gammaproteobacteria</taxon>
        <taxon>Pseudomonadales</taxon>
        <taxon>Pseudomonadaceae</taxon>
        <taxon>Pseudomonas</taxon>
    </lineage>
</organism>
<dbReference type="AlphaFoldDB" id="A0A8T8C447"/>
<dbReference type="GeneID" id="64464595"/>
<proteinExistence type="predicted"/>
<name>A0A8T8C447_PSEYM</name>
<dbReference type="Proteomes" id="UP000003811">
    <property type="component" value="Chromosome"/>
</dbReference>
<reference evidence="1 2" key="1">
    <citation type="journal article" date="2011" name="PLoS Pathog.">
        <title>Dynamic evolution of pathogenicity revealed by sequencing and comparative genomics of 19 Pseudomonas syringae isolates.</title>
        <authorList>
            <person name="Baltrus D.A."/>
            <person name="Nishimura M.T."/>
            <person name="Romanchuk A."/>
            <person name="Chang J.H."/>
            <person name="Mukhtar M.S."/>
            <person name="Cherkis K."/>
            <person name="Roach J."/>
            <person name="Grant S.R."/>
            <person name="Jones C.D."/>
            <person name="Dangl J.L."/>
        </authorList>
    </citation>
    <scope>NUCLEOTIDE SEQUENCE [LARGE SCALE GENOMIC DNA]</scope>
    <source>
        <strain evidence="1 2">ES4326</strain>
    </source>
</reference>
<gene>
    <name evidence="1" type="ORF">PMA4326_018090</name>
</gene>
<evidence type="ECO:0000313" key="1">
    <source>
        <dbReference type="EMBL" id="QHE98321.1"/>
    </source>
</evidence>
<evidence type="ECO:0000313" key="2">
    <source>
        <dbReference type="Proteomes" id="UP000003811"/>
    </source>
</evidence>
<dbReference type="RefSeq" id="WP_099982835.1">
    <property type="nucleotide sequence ID" value="NZ_CP047260.1"/>
</dbReference>